<evidence type="ECO:0000313" key="2">
    <source>
        <dbReference type="EMBL" id="KAK4243462.1"/>
    </source>
</evidence>
<organism evidence="2 3">
    <name type="scientific">Corynascus novoguineensis</name>
    <dbReference type="NCBI Taxonomy" id="1126955"/>
    <lineage>
        <taxon>Eukaryota</taxon>
        <taxon>Fungi</taxon>
        <taxon>Dikarya</taxon>
        <taxon>Ascomycota</taxon>
        <taxon>Pezizomycotina</taxon>
        <taxon>Sordariomycetes</taxon>
        <taxon>Sordariomycetidae</taxon>
        <taxon>Sordariales</taxon>
        <taxon>Chaetomiaceae</taxon>
        <taxon>Corynascus</taxon>
    </lineage>
</organism>
<dbReference type="Pfam" id="PF06985">
    <property type="entry name" value="HET"/>
    <property type="match status" value="1"/>
</dbReference>
<name>A0AAN7CLG5_9PEZI</name>
<dbReference type="EMBL" id="MU857814">
    <property type="protein sequence ID" value="KAK4243462.1"/>
    <property type="molecule type" value="Genomic_DNA"/>
</dbReference>
<dbReference type="InterPro" id="IPR010730">
    <property type="entry name" value="HET"/>
</dbReference>
<sequence length="286" mass="31639">MEQGTLEYAPLRSIRHTSETCRVWADALCINQANFTERNEQVGLMRAIYSLAAHTVIFLGALTPDAEWVFRSVNRLRQQQKSAVKGGTEDVEVGMEKKEERLRRLRDVLDRTWFTRTWTLQELVLSHNPVVQCGRLRVRWSDLCSFAFTSSTLEPPAGASAAAPAPDSATGVMRAMETARRDYHRGDGSAMLDLLSARRAAGASDPRDLVYGLLGMVSTTAKPLPADFVDYALPVEQVYIKTAVHVLESASWPLGVANPRWNGLELLLSAAEDATPAEQRQEGLPS</sequence>
<reference evidence="2" key="1">
    <citation type="journal article" date="2023" name="Mol. Phylogenet. Evol.">
        <title>Genome-scale phylogeny and comparative genomics of the fungal order Sordariales.</title>
        <authorList>
            <person name="Hensen N."/>
            <person name="Bonometti L."/>
            <person name="Westerberg I."/>
            <person name="Brannstrom I.O."/>
            <person name="Guillou S."/>
            <person name="Cros-Aarteil S."/>
            <person name="Calhoun S."/>
            <person name="Haridas S."/>
            <person name="Kuo A."/>
            <person name="Mondo S."/>
            <person name="Pangilinan J."/>
            <person name="Riley R."/>
            <person name="LaButti K."/>
            <person name="Andreopoulos B."/>
            <person name="Lipzen A."/>
            <person name="Chen C."/>
            <person name="Yan M."/>
            <person name="Daum C."/>
            <person name="Ng V."/>
            <person name="Clum A."/>
            <person name="Steindorff A."/>
            <person name="Ohm R.A."/>
            <person name="Martin F."/>
            <person name="Silar P."/>
            <person name="Natvig D.O."/>
            <person name="Lalanne C."/>
            <person name="Gautier V."/>
            <person name="Ament-Velasquez S.L."/>
            <person name="Kruys A."/>
            <person name="Hutchinson M.I."/>
            <person name="Powell A.J."/>
            <person name="Barry K."/>
            <person name="Miller A.N."/>
            <person name="Grigoriev I.V."/>
            <person name="Debuchy R."/>
            <person name="Gladieux P."/>
            <person name="Hiltunen Thoren M."/>
            <person name="Johannesson H."/>
        </authorList>
    </citation>
    <scope>NUCLEOTIDE SEQUENCE</scope>
    <source>
        <strain evidence="2">CBS 359.72</strain>
    </source>
</reference>
<comment type="caution">
    <text evidence="2">The sequence shown here is derived from an EMBL/GenBank/DDBJ whole genome shotgun (WGS) entry which is preliminary data.</text>
</comment>
<feature type="domain" description="Heterokaryon incompatibility" evidence="1">
    <location>
        <begin position="11"/>
        <end position="122"/>
    </location>
</feature>
<dbReference type="PANTHER" id="PTHR24148">
    <property type="entry name" value="ANKYRIN REPEAT DOMAIN-CONTAINING PROTEIN 39 HOMOLOG-RELATED"/>
    <property type="match status" value="1"/>
</dbReference>
<dbReference type="PANTHER" id="PTHR24148:SF73">
    <property type="entry name" value="HET DOMAIN PROTEIN (AFU_ORTHOLOGUE AFUA_8G01020)"/>
    <property type="match status" value="1"/>
</dbReference>
<proteinExistence type="predicted"/>
<dbReference type="AlphaFoldDB" id="A0AAN7CLG5"/>
<dbReference type="InterPro" id="IPR052895">
    <property type="entry name" value="HetReg/Transcr_Mod"/>
</dbReference>
<keyword evidence="3" id="KW-1185">Reference proteome</keyword>
<accession>A0AAN7CLG5</accession>
<reference evidence="2" key="2">
    <citation type="submission" date="2023-05" db="EMBL/GenBank/DDBJ databases">
        <authorList>
            <consortium name="Lawrence Berkeley National Laboratory"/>
            <person name="Steindorff A."/>
            <person name="Hensen N."/>
            <person name="Bonometti L."/>
            <person name="Westerberg I."/>
            <person name="Brannstrom I.O."/>
            <person name="Guillou S."/>
            <person name="Cros-Aarteil S."/>
            <person name="Calhoun S."/>
            <person name="Haridas S."/>
            <person name="Kuo A."/>
            <person name="Mondo S."/>
            <person name="Pangilinan J."/>
            <person name="Riley R."/>
            <person name="Labutti K."/>
            <person name="Andreopoulos B."/>
            <person name="Lipzen A."/>
            <person name="Chen C."/>
            <person name="Yanf M."/>
            <person name="Daum C."/>
            <person name="Ng V."/>
            <person name="Clum A."/>
            <person name="Ohm R."/>
            <person name="Martin F."/>
            <person name="Silar P."/>
            <person name="Natvig D."/>
            <person name="Lalanne C."/>
            <person name="Gautier V."/>
            <person name="Ament-Velasquez S.L."/>
            <person name="Kruys A."/>
            <person name="Hutchinson M.I."/>
            <person name="Powell A.J."/>
            <person name="Barry K."/>
            <person name="Miller A.N."/>
            <person name="Grigoriev I.V."/>
            <person name="Debuchy R."/>
            <person name="Gladieux P."/>
            <person name="Thoren M.H."/>
            <person name="Johannesson H."/>
        </authorList>
    </citation>
    <scope>NUCLEOTIDE SEQUENCE</scope>
    <source>
        <strain evidence="2">CBS 359.72</strain>
    </source>
</reference>
<dbReference type="Proteomes" id="UP001303647">
    <property type="component" value="Unassembled WGS sequence"/>
</dbReference>
<protein>
    <submittedName>
        <fullName evidence="2">Heterokaryon incompatibility protein-domain-containing protein</fullName>
    </submittedName>
</protein>
<evidence type="ECO:0000259" key="1">
    <source>
        <dbReference type="Pfam" id="PF06985"/>
    </source>
</evidence>
<gene>
    <name evidence="2" type="ORF">C7999DRAFT_18177</name>
</gene>
<evidence type="ECO:0000313" key="3">
    <source>
        <dbReference type="Proteomes" id="UP001303647"/>
    </source>
</evidence>